<dbReference type="PROSITE" id="PS01129">
    <property type="entry name" value="PSI_RLU"/>
    <property type="match status" value="1"/>
</dbReference>
<dbReference type="Proteomes" id="UP000295719">
    <property type="component" value="Unassembled WGS sequence"/>
</dbReference>
<dbReference type="FunFam" id="3.30.2350.10:FF:000008">
    <property type="entry name" value="tRNA pseudouridine synthase C"/>
    <property type="match status" value="1"/>
</dbReference>
<dbReference type="GO" id="GO:0160149">
    <property type="term" value="F:tRNA pseudouridine(65) synthase activity"/>
    <property type="evidence" value="ECO:0007669"/>
    <property type="project" value="UniProtKB-EC"/>
</dbReference>
<dbReference type="AlphaFoldDB" id="A0A4R3YN73"/>
<evidence type="ECO:0000256" key="8">
    <source>
        <dbReference type="ARBA" id="ARBA00041975"/>
    </source>
</evidence>
<dbReference type="EC" id="5.4.99.26" evidence="5"/>
<comment type="caution">
    <text evidence="11">The sequence shown here is derived from an EMBL/GenBank/DDBJ whole genome shotgun (WGS) entry which is preliminary data.</text>
</comment>
<evidence type="ECO:0000313" key="11">
    <source>
        <dbReference type="EMBL" id="TCV92594.1"/>
    </source>
</evidence>
<dbReference type="Pfam" id="PF00849">
    <property type="entry name" value="PseudoU_synth_2"/>
    <property type="match status" value="1"/>
</dbReference>
<dbReference type="SUPFAM" id="SSF55120">
    <property type="entry name" value="Pseudouridine synthase"/>
    <property type="match status" value="1"/>
</dbReference>
<dbReference type="OrthoDB" id="9785808at2"/>
<organism evidence="11 12">
    <name type="scientific">Biostraticola tofi</name>
    <dbReference type="NCBI Taxonomy" id="466109"/>
    <lineage>
        <taxon>Bacteria</taxon>
        <taxon>Pseudomonadati</taxon>
        <taxon>Pseudomonadota</taxon>
        <taxon>Gammaproteobacteria</taxon>
        <taxon>Enterobacterales</taxon>
        <taxon>Bruguierivoracaceae</taxon>
        <taxon>Biostraticola</taxon>
    </lineage>
</organism>
<evidence type="ECO:0000259" key="10">
    <source>
        <dbReference type="Pfam" id="PF00849"/>
    </source>
</evidence>
<dbReference type="InterPro" id="IPR020103">
    <property type="entry name" value="PsdUridine_synth_cat_dom_sf"/>
</dbReference>
<evidence type="ECO:0000256" key="1">
    <source>
        <dbReference type="ARBA" id="ARBA00022694"/>
    </source>
</evidence>
<dbReference type="GO" id="GO:0008033">
    <property type="term" value="P:tRNA processing"/>
    <property type="evidence" value="ECO:0007669"/>
    <property type="project" value="UniProtKB-KW"/>
</dbReference>
<protein>
    <recommendedName>
        <fullName evidence="6">tRNA pseudouridine synthase C</fullName>
        <ecNumber evidence="5">5.4.99.26</ecNumber>
    </recommendedName>
    <alternativeName>
        <fullName evidence="8">tRNA pseudouridine(65) synthase</fullName>
    </alternativeName>
    <alternativeName>
        <fullName evidence="9">tRNA pseudouridylate synthase C</fullName>
    </alternativeName>
    <alternativeName>
        <fullName evidence="7">tRNA-uridine isomerase C</fullName>
    </alternativeName>
</protein>
<dbReference type="InterPro" id="IPR050188">
    <property type="entry name" value="RluA_PseudoU_synthase"/>
</dbReference>
<dbReference type="InterPro" id="IPR006145">
    <property type="entry name" value="PsdUridine_synth_RsuA/RluA"/>
</dbReference>
<gene>
    <name evidence="11" type="ORF">EDC52_11138</name>
</gene>
<accession>A0A4R3YN73</accession>
<evidence type="ECO:0000256" key="6">
    <source>
        <dbReference type="ARBA" id="ARBA00040675"/>
    </source>
</evidence>
<evidence type="ECO:0000256" key="3">
    <source>
        <dbReference type="ARBA" id="ARBA00036607"/>
    </source>
</evidence>
<dbReference type="EMBL" id="SMCR01000011">
    <property type="protein sequence ID" value="TCV92594.1"/>
    <property type="molecule type" value="Genomic_DNA"/>
</dbReference>
<dbReference type="GO" id="GO:0003723">
    <property type="term" value="F:RNA binding"/>
    <property type="evidence" value="ECO:0007669"/>
    <property type="project" value="InterPro"/>
</dbReference>
<dbReference type="GO" id="GO:0000455">
    <property type="term" value="P:enzyme-directed rRNA pseudouridine synthesis"/>
    <property type="evidence" value="ECO:0007669"/>
    <property type="project" value="TreeGrafter"/>
</dbReference>
<dbReference type="PANTHER" id="PTHR21600">
    <property type="entry name" value="MITOCHONDRIAL RNA PSEUDOURIDINE SYNTHASE"/>
    <property type="match status" value="1"/>
</dbReference>
<evidence type="ECO:0000256" key="9">
    <source>
        <dbReference type="ARBA" id="ARBA00043049"/>
    </source>
</evidence>
<keyword evidence="12" id="KW-1185">Reference proteome</keyword>
<feature type="domain" description="Pseudouridine synthase RsuA/RluA-like" evidence="10">
    <location>
        <begin position="10"/>
        <end position="170"/>
    </location>
</feature>
<keyword evidence="2" id="KW-0413">Isomerase</keyword>
<evidence type="ECO:0000313" key="12">
    <source>
        <dbReference type="Proteomes" id="UP000295719"/>
    </source>
</evidence>
<name>A0A4R3YN73_9GAMM</name>
<comment type="catalytic activity">
    <reaction evidence="3">
        <text>uridine(65) in tRNA = pseudouridine(65) in tRNA</text>
        <dbReference type="Rhea" id="RHEA:42536"/>
        <dbReference type="Rhea" id="RHEA-COMP:10103"/>
        <dbReference type="Rhea" id="RHEA-COMP:10104"/>
        <dbReference type="ChEBI" id="CHEBI:65314"/>
        <dbReference type="ChEBI" id="CHEBI:65315"/>
        <dbReference type="EC" id="5.4.99.26"/>
    </reaction>
</comment>
<dbReference type="Gene3D" id="3.30.2350.10">
    <property type="entry name" value="Pseudouridine synthase"/>
    <property type="match status" value="1"/>
</dbReference>
<evidence type="ECO:0000256" key="5">
    <source>
        <dbReference type="ARBA" id="ARBA00038943"/>
    </source>
</evidence>
<dbReference type="NCBIfam" id="NF008321">
    <property type="entry name" value="PRK11112.1"/>
    <property type="match status" value="1"/>
</dbReference>
<dbReference type="PANTHER" id="PTHR21600:SF56">
    <property type="entry name" value="TRNA PSEUDOURIDINE SYNTHASE C"/>
    <property type="match status" value="1"/>
</dbReference>
<reference evidence="11 12" key="1">
    <citation type="submission" date="2019-03" db="EMBL/GenBank/DDBJ databases">
        <title>Genomic Encyclopedia of Type Strains, Phase IV (KMG-IV): sequencing the most valuable type-strain genomes for metagenomic binning, comparative biology and taxonomic classification.</title>
        <authorList>
            <person name="Goeker M."/>
        </authorList>
    </citation>
    <scope>NUCLEOTIDE SEQUENCE [LARGE SCALE GENOMIC DNA]</scope>
    <source>
        <strain evidence="11 12">DSM 19580</strain>
    </source>
</reference>
<proteinExistence type="predicted"/>
<evidence type="ECO:0000256" key="4">
    <source>
        <dbReference type="ARBA" id="ARBA00037670"/>
    </source>
</evidence>
<comment type="function">
    <text evidence="4">Responsible for synthesis of pseudouridine from uracil-65 in transfer RNAs.</text>
</comment>
<evidence type="ECO:0000256" key="7">
    <source>
        <dbReference type="ARBA" id="ARBA00041803"/>
    </source>
</evidence>
<dbReference type="RefSeq" id="WP_131867103.1">
    <property type="nucleotide sequence ID" value="NZ_SMCR01000011.1"/>
</dbReference>
<keyword evidence="1" id="KW-0819">tRNA processing</keyword>
<dbReference type="InterPro" id="IPR006224">
    <property type="entry name" value="PsdUridine_synth_RluA-like_CS"/>
</dbReference>
<sequence>MITICYQDEHIIAVNKPAGWLVHRSWLDRQEKIVVMQTVRDMIGQHVFTVHRLDRPTSGLLLLALSSEVARTLSAQFENHHINKGYHAVVRGYMEGEGTIDYALTQELDKIADKFAQPDKAPQPAISHYRTLAQVEMPVAIGRYPTSRYSLMSLSPQTGRKHQLRRHMSHLRHPIIGDSTHGDLKQNRGFAEQFGPQRLMLHASRMNLQHPVTGQPLELNAPWDDHWQSVMTRFGWQAISPAL</sequence>
<evidence type="ECO:0000256" key="2">
    <source>
        <dbReference type="ARBA" id="ARBA00023235"/>
    </source>
</evidence>